<keyword evidence="22" id="KW-0753">Steroid metabolism</keyword>
<evidence type="ECO:0000256" key="25">
    <source>
        <dbReference type="ARBA" id="ARBA00056986"/>
    </source>
</evidence>
<keyword evidence="8" id="KW-0153">Cholesterol metabolism</keyword>
<keyword evidence="18" id="KW-0443">Lipid metabolism</keyword>
<accession>A0A6A7FYU4</accession>
<evidence type="ECO:0000256" key="20">
    <source>
        <dbReference type="ARBA" id="ARBA00023140"/>
    </source>
</evidence>
<dbReference type="PROSITE" id="PS51387">
    <property type="entry name" value="FAD_PCMH"/>
    <property type="match status" value="1"/>
</dbReference>
<evidence type="ECO:0000256" key="11">
    <source>
        <dbReference type="ARBA" id="ARBA00022729"/>
    </source>
</evidence>
<keyword evidence="13" id="KW-0274">FAD</keyword>
<keyword evidence="20" id="KW-0576">Peroxisome</keyword>
<evidence type="ECO:0000256" key="16">
    <source>
        <dbReference type="ARBA" id="ARBA00023002"/>
    </source>
</evidence>
<evidence type="ECO:0000259" key="30">
    <source>
        <dbReference type="PROSITE" id="PS51387"/>
    </source>
</evidence>
<evidence type="ECO:0000256" key="6">
    <source>
        <dbReference type="ARBA" id="ARBA00019086"/>
    </source>
</evidence>
<dbReference type="GO" id="GO:0000246">
    <property type="term" value="F:Delta24(24-1) sterol reductase activity"/>
    <property type="evidence" value="ECO:0007669"/>
    <property type="project" value="TreeGrafter"/>
</dbReference>
<evidence type="ECO:0000256" key="12">
    <source>
        <dbReference type="ARBA" id="ARBA00022824"/>
    </source>
</evidence>
<evidence type="ECO:0000256" key="21">
    <source>
        <dbReference type="ARBA" id="ARBA00023166"/>
    </source>
</evidence>
<evidence type="ECO:0000256" key="1">
    <source>
        <dbReference type="ARBA" id="ARBA00001974"/>
    </source>
</evidence>
<proteinExistence type="evidence at transcript level"/>
<evidence type="ECO:0000256" key="5">
    <source>
        <dbReference type="ARBA" id="ARBA00012405"/>
    </source>
</evidence>
<evidence type="ECO:0000256" key="9">
    <source>
        <dbReference type="ARBA" id="ARBA00022630"/>
    </source>
</evidence>
<keyword evidence="7" id="KW-0444">Lipid biosynthesis</keyword>
<sequence>MCERHPPQSDSGSSYTAPRDAAPTSVYTQLLRWLEKHRGIIVVVAVLPLSLFFAAYIWLRLALLQYLSAGPEKHDDRVVQVQAQVKRWRQQAPSSRKLMCTSRPNWQSLSTTFFRKDLCHQVSLPLYDILSLDETSLTIRVEPLVTVGQVTEFLVPRGYTLAVCLEVAEATLGGLAMGVGMTTYSHKVGLYQETVVSYDVVLGDGSLVTATASNTYSDLYYTLPWSHGTLAFLVALQLKIIKIKPHLKLEYIPVRGQKAYCDLIRDVSGANDVNASTPDYVEATVFNKEEAVVMIGSFCDVPQKETHKINHLTSWHKPLFYKHVESFLSKGRDYEYVPLQDYLLRHNRGIFWVLETMIPFCNNALFRLFFGMLLPPKIAFLKFTTTPGVRAMTFTKQVFQDIVLPMNQLEEQINKSEELFDLYPLLVYPCRIYDHGQHKGQLRPPRKDQLVPGANYGMFNDLGVYGVPRAVLEKKPFDAVAKMRAMEAFTRENGGYAFLYADTFMNRQEFEEMFDLTGYEYARNKYHAVDAFPHLFDKTKPEIDVVEVGKQYINPL</sequence>
<dbReference type="PANTHER" id="PTHR10801:SF2">
    <property type="entry name" value="FAD-BINDING PCMH-TYPE DOMAIN-CONTAINING PROTEIN"/>
    <property type="match status" value="1"/>
</dbReference>
<dbReference type="InterPro" id="IPR006094">
    <property type="entry name" value="Oxid_FAD_bind_N"/>
</dbReference>
<evidence type="ECO:0000256" key="27">
    <source>
        <dbReference type="ARBA" id="ARBA00080612"/>
    </source>
</evidence>
<comment type="subcellular location">
    <subcellularLocation>
        <location evidence="4">Endoplasmic reticulum membrane</location>
        <topology evidence="4">Single-pass membrane protein</topology>
    </subcellularLocation>
    <subcellularLocation>
        <location evidence="2">Golgi apparatus membrane</location>
        <topology evidence="2">Single-pass membrane protein</topology>
    </subcellularLocation>
    <subcellularLocation>
        <location evidence="3">Peroxisome</location>
    </subcellularLocation>
</comment>
<evidence type="ECO:0000256" key="18">
    <source>
        <dbReference type="ARBA" id="ARBA00023098"/>
    </source>
</evidence>
<dbReference type="InterPro" id="IPR016166">
    <property type="entry name" value="FAD-bd_PCMH"/>
</dbReference>
<dbReference type="GO" id="GO:0071949">
    <property type="term" value="F:FAD binding"/>
    <property type="evidence" value="ECO:0007669"/>
    <property type="project" value="InterPro"/>
</dbReference>
<keyword evidence="15 29" id="KW-1133">Transmembrane helix</keyword>
<keyword evidence="16" id="KW-0560">Oxidoreductase</keyword>
<dbReference type="FunFam" id="3.30.465.10:FF:000032">
    <property type="entry name" value="Delta(24)-sterol reductase"/>
    <property type="match status" value="1"/>
</dbReference>
<protein>
    <recommendedName>
        <fullName evidence="6">Delta(24)-sterol reductase</fullName>
        <ecNumber evidence="5">1.3.1.72</ecNumber>
    </recommendedName>
    <alternativeName>
        <fullName evidence="26">24-dehydrocholesterol reductase</fullName>
    </alternativeName>
    <alternativeName>
        <fullName evidence="27">3-beta-hydroxysterol Delta-24-reductase</fullName>
    </alternativeName>
</protein>
<evidence type="ECO:0000256" key="14">
    <source>
        <dbReference type="ARBA" id="ARBA00022857"/>
    </source>
</evidence>
<keyword evidence="12" id="KW-0256">Endoplasmic reticulum</keyword>
<keyword evidence="9" id="KW-0285">Flavoprotein</keyword>
<reference evidence="31" key="1">
    <citation type="submission" date="2017-11" db="EMBL/GenBank/DDBJ databases">
        <title>The sensing device of the deep-sea amphipod.</title>
        <authorList>
            <person name="Kobayashi H."/>
            <person name="Nagahama T."/>
            <person name="Arai W."/>
            <person name="Sasagawa Y."/>
            <person name="Umeda M."/>
            <person name="Hayashi T."/>
            <person name="Nikaido I."/>
            <person name="Watanabe H."/>
            <person name="Oguri K."/>
            <person name="Kitazato H."/>
            <person name="Fujioka K."/>
            <person name="Kido Y."/>
            <person name="Takami H."/>
        </authorList>
    </citation>
    <scope>NUCLEOTIDE SEQUENCE</scope>
    <source>
        <tissue evidence="31">Whole body</tissue>
    </source>
</reference>
<dbReference type="InterPro" id="IPR040165">
    <property type="entry name" value="Diminuto-like"/>
</dbReference>
<dbReference type="PANTHER" id="PTHR10801">
    <property type="entry name" value="24-DEHYDROCHOLESTEROL REDUCTASE"/>
    <property type="match status" value="1"/>
</dbReference>
<dbReference type="EMBL" id="IACT01004020">
    <property type="protein sequence ID" value="LAC23232.1"/>
    <property type="molecule type" value="mRNA"/>
</dbReference>
<keyword evidence="19 29" id="KW-0472">Membrane</keyword>
<evidence type="ECO:0000256" key="4">
    <source>
        <dbReference type="ARBA" id="ARBA00004389"/>
    </source>
</evidence>
<dbReference type="GO" id="GO:0000139">
    <property type="term" value="C:Golgi membrane"/>
    <property type="evidence" value="ECO:0007669"/>
    <property type="project" value="UniProtKB-SubCell"/>
</dbReference>
<evidence type="ECO:0000256" key="29">
    <source>
        <dbReference type="SAM" id="Phobius"/>
    </source>
</evidence>
<dbReference type="EC" id="1.3.1.72" evidence="5"/>
<evidence type="ECO:0000313" key="31">
    <source>
        <dbReference type="EMBL" id="LAC23232.1"/>
    </source>
</evidence>
<evidence type="ECO:0000256" key="26">
    <source>
        <dbReference type="ARBA" id="ARBA00078485"/>
    </source>
</evidence>
<evidence type="ECO:0000256" key="19">
    <source>
        <dbReference type="ARBA" id="ARBA00023136"/>
    </source>
</evidence>
<comment type="cofactor">
    <cofactor evidence="1">
        <name>FAD</name>
        <dbReference type="ChEBI" id="CHEBI:57692"/>
    </cofactor>
</comment>
<dbReference type="InterPro" id="IPR036318">
    <property type="entry name" value="FAD-bd_PCMH-like_sf"/>
</dbReference>
<comment type="catalytic activity">
    <reaction evidence="24">
        <text>5alpha-cholest-8-en-3beta-ol + NADP(+) = zymosterol + NADPH + H(+)</text>
        <dbReference type="Rhea" id="RHEA:36399"/>
        <dbReference type="ChEBI" id="CHEBI:15378"/>
        <dbReference type="ChEBI" id="CHEBI:16608"/>
        <dbReference type="ChEBI" id="CHEBI:18252"/>
        <dbReference type="ChEBI" id="CHEBI:57783"/>
        <dbReference type="ChEBI" id="CHEBI:58349"/>
        <dbReference type="EC" id="1.3.1.72"/>
    </reaction>
    <physiologicalReaction direction="right-to-left" evidence="24">
        <dbReference type="Rhea" id="RHEA:36401"/>
    </physiologicalReaction>
</comment>
<evidence type="ECO:0000256" key="13">
    <source>
        <dbReference type="ARBA" id="ARBA00022827"/>
    </source>
</evidence>
<evidence type="ECO:0000256" key="15">
    <source>
        <dbReference type="ARBA" id="ARBA00022989"/>
    </source>
</evidence>
<evidence type="ECO:0000256" key="10">
    <source>
        <dbReference type="ARBA" id="ARBA00022692"/>
    </source>
</evidence>
<feature type="transmembrane region" description="Helical" evidence="29">
    <location>
        <begin position="39"/>
        <end position="59"/>
    </location>
</feature>
<keyword evidence="14" id="KW-0521">NADP</keyword>
<evidence type="ECO:0000256" key="23">
    <source>
        <dbReference type="ARBA" id="ARBA00051033"/>
    </source>
</evidence>
<dbReference type="GO" id="GO:0005777">
    <property type="term" value="C:peroxisome"/>
    <property type="evidence" value="ECO:0007669"/>
    <property type="project" value="UniProtKB-SubCell"/>
</dbReference>
<evidence type="ECO:0000256" key="22">
    <source>
        <dbReference type="ARBA" id="ARBA00023221"/>
    </source>
</evidence>
<dbReference type="GO" id="GO:0008203">
    <property type="term" value="P:cholesterol metabolic process"/>
    <property type="evidence" value="ECO:0007669"/>
    <property type="project" value="UniProtKB-KW"/>
</dbReference>
<evidence type="ECO:0000256" key="17">
    <source>
        <dbReference type="ARBA" id="ARBA00023034"/>
    </source>
</evidence>
<dbReference type="GO" id="GO:0005789">
    <property type="term" value="C:endoplasmic reticulum membrane"/>
    <property type="evidence" value="ECO:0007669"/>
    <property type="project" value="UniProtKB-SubCell"/>
</dbReference>
<keyword evidence="21" id="KW-1207">Sterol metabolism</keyword>
<feature type="region of interest" description="Disordered" evidence="28">
    <location>
        <begin position="1"/>
        <end position="20"/>
    </location>
</feature>
<evidence type="ECO:0000256" key="8">
    <source>
        <dbReference type="ARBA" id="ARBA00022548"/>
    </source>
</evidence>
<dbReference type="Gene3D" id="3.30.465.10">
    <property type="match status" value="1"/>
</dbReference>
<evidence type="ECO:0000256" key="24">
    <source>
        <dbReference type="ARBA" id="ARBA00052927"/>
    </source>
</evidence>
<evidence type="ECO:0000256" key="3">
    <source>
        <dbReference type="ARBA" id="ARBA00004275"/>
    </source>
</evidence>
<evidence type="ECO:0000256" key="2">
    <source>
        <dbReference type="ARBA" id="ARBA00004194"/>
    </source>
</evidence>
<keyword evidence="17" id="KW-0333">Golgi apparatus</keyword>
<keyword evidence="10 29" id="KW-0812">Transmembrane</keyword>
<name>A0A6A7FYU4_9CRUS</name>
<comment type="function">
    <text evidence="25">Catalyzes the reduction of the delta-24 double bond of sterol intermediates during cholesterol biosynthesis. In addition to its cholesterol-synthesizing activity, can protect cells from oxidative stress by reducing caspase 3 activity during apoptosis induced by oxidative stress. Also protects against amyloid-beta peptide-induced apoptosis.</text>
</comment>
<feature type="domain" description="FAD-binding PCMH-type" evidence="30">
    <location>
        <begin position="66"/>
        <end position="243"/>
    </location>
</feature>
<dbReference type="AlphaFoldDB" id="A0A6A7FYU4"/>
<dbReference type="SUPFAM" id="SSF56176">
    <property type="entry name" value="FAD-binding/transporter-associated domain-like"/>
    <property type="match status" value="1"/>
</dbReference>
<dbReference type="InterPro" id="IPR016169">
    <property type="entry name" value="FAD-bd_PCMH_sub2"/>
</dbReference>
<organism evidence="31">
    <name type="scientific">Hirondellea gigas</name>
    <dbReference type="NCBI Taxonomy" id="1518452"/>
    <lineage>
        <taxon>Eukaryota</taxon>
        <taxon>Metazoa</taxon>
        <taxon>Ecdysozoa</taxon>
        <taxon>Arthropoda</taxon>
        <taxon>Crustacea</taxon>
        <taxon>Multicrustacea</taxon>
        <taxon>Malacostraca</taxon>
        <taxon>Eumalacostraca</taxon>
        <taxon>Peracarida</taxon>
        <taxon>Amphipoda</taxon>
        <taxon>Amphilochidea</taxon>
        <taxon>Lysianassida</taxon>
        <taxon>Lysianassidira</taxon>
        <taxon>Lysianassoidea</taxon>
        <taxon>Lysianassidae</taxon>
        <taxon>Hirondellea</taxon>
    </lineage>
</organism>
<comment type="catalytic activity">
    <reaction evidence="23">
        <text>lanosterol + NADPH + H(+) = 24,25-dihydrolanosterol + NADP(+)</text>
        <dbReference type="Rhea" id="RHEA:33919"/>
        <dbReference type="ChEBI" id="CHEBI:15378"/>
        <dbReference type="ChEBI" id="CHEBI:16521"/>
        <dbReference type="ChEBI" id="CHEBI:28113"/>
        <dbReference type="ChEBI" id="CHEBI:57783"/>
        <dbReference type="ChEBI" id="CHEBI:58349"/>
    </reaction>
    <physiologicalReaction direction="left-to-right" evidence="23">
        <dbReference type="Rhea" id="RHEA:33920"/>
    </physiologicalReaction>
</comment>
<evidence type="ECO:0000256" key="28">
    <source>
        <dbReference type="SAM" id="MobiDB-lite"/>
    </source>
</evidence>
<evidence type="ECO:0000256" key="7">
    <source>
        <dbReference type="ARBA" id="ARBA00022516"/>
    </source>
</evidence>
<dbReference type="GO" id="GO:0050614">
    <property type="term" value="F:Delta24-sterol reductase activity"/>
    <property type="evidence" value="ECO:0007669"/>
    <property type="project" value="UniProtKB-EC"/>
</dbReference>
<keyword evidence="11" id="KW-0732">Signal</keyword>
<dbReference type="Pfam" id="PF01565">
    <property type="entry name" value="FAD_binding_4"/>
    <property type="match status" value="1"/>
</dbReference>